<dbReference type="PANTHER" id="PTHR43806:SF11">
    <property type="entry name" value="CEREVISIN-RELATED"/>
    <property type="match status" value="1"/>
</dbReference>
<evidence type="ECO:0000313" key="7">
    <source>
        <dbReference type="EMBL" id="MUL37456.1"/>
    </source>
</evidence>
<evidence type="ECO:0000256" key="1">
    <source>
        <dbReference type="ARBA" id="ARBA00011073"/>
    </source>
</evidence>
<dbReference type="Pfam" id="PF00082">
    <property type="entry name" value="Peptidase_S8"/>
    <property type="match status" value="1"/>
</dbReference>
<proteinExistence type="inferred from homology"/>
<feature type="active site" description="Charge relay system" evidence="5">
    <location>
        <position position="362"/>
    </location>
</feature>
<comment type="caution">
    <text evidence="7">The sequence shown here is derived from an EMBL/GenBank/DDBJ whole genome shotgun (WGS) entry which is preliminary data.</text>
</comment>
<protein>
    <submittedName>
        <fullName evidence="7">Serine protease</fullName>
    </submittedName>
</protein>
<dbReference type="Proteomes" id="UP000441797">
    <property type="component" value="Unassembled WGS sequence"/>
</dbReference>
<comment type="similarity">
    <text evidence="1 5">Belongs to the peptidase S8 family.</text>
</comment>
<keyword evidence="2 5" id="KW-0645">Protease</keyword>
<gene>
    <name evidence="7" type="ORF">BWI75_14235</name>
</gene>
<name>A0A6N8FZX3_9CHRO</name>
<dbReference type="Gene3D" id="3.40.50.200">
    <property type="entry name" value="Peptidase S8/S53 domain"/>
    <property type="match status" value="1"/>
</dbReference>
<dbReference type="AlphaFoldDB" id="A0A6N8FZX3"/>
<dbReference type="SUPFAM" id="SSF52743">
    <property type="entry name" value="Subtilisin-like"/>
    <property type="match status" value="1"/>
</dbReference>
<evidence type="ECO:0000256" key="3">
    <source>
        <dbReference type="ARBA" id="ARBA00022801"/>
    </source>
</evidence>
<dbReference type="InterPro" id="IPR000209">
    <property type="entry name" value="Peptidase_S8/S53_dom"/>
</dbReference>
<dbReference type="OrthoDB" id="543865at2"/>
<feature type="domain" description="Peptidase S8/S53" evidence="6">
    <location>
        <begin position="355"/>
        <end position="630"/>
    </location>
</feature>
<evidence type="ECO:0000313" key="8">
    <source>
        <dbReference type="Proteomes" id="UP000441797"/>
    </source>
</evidence>
<dbReference type="GO" id="GO:0004252">
    <property type="term" value="F:serine-type endopeptidase activity"/>
    <property type="evidence" value="ECO:0007669"/>
    <property type="project" value="UniProtKB-UniRule"/>
</dbReference>
<dbReference type="PANTHER" id="PTHR43806">
    <property type="entry name" value="PEPTIDASE S8"/>
    <property type="match status" value="1"/>
</dbReference>
<evidence type="ECO:0000256" key="2">
    <source>
        <dbReference type="ARBA" id="ARBA00022670"/>
    </source>
</evidence>
<dbReference type="InterPro" id="IPR050131">
    <property type="entry name" value="Peptidase_S8_subtilisin-like"/>
</dbReference>
<dbReference type="PROSITE" id="PS51892">
    <property type="entry name" value="SUBTILASE"/>
    <property type="match status" value="1"/>
</dbReference>
<reference evidence="7 8" key="1">
    <citation type="journal article" date="2019" name="Front. Microbiol.">
        <title>Genomic Features for Desiccation Tolerance and Sugar Biosynthesis in the Extremophile Gloeocapsopsis sp. UTEX B3054.</title>
        <authorList>
            <person name="Urrejola C."/>
            <person name="Alcorta J."/>
            <person name="Salas L."/>
            <person name="Vasquez M."/>
            <person name="Polz M.F."/>
            <person name="Vicuna R."/>
            <person name="Diez B."/>
        </authorList>
    </citation>
    <scope>NUCLEOTIDE SEQUENCE [LARGE SCALE GENOMIC DNA]</scope>
    <source>
        <strain evidence="7 8">1H9</strain>
    </source>
</reference>
<sequence>MSYNLKLLESFDPNTYNNSLTSGQNLSVISPNITSELTEPLTRTNNRSSSSNEVLNITESTNSTHISTFQNNDLLTQIDVSQEGQESTHSVFENYLYAAYSANDSSNPLSTTSINPIFTNFSVFDASGDNTSTSVFESGALRLSYNLANAVSLSNVRLEALLSDRVVSTLGSWNEANLSNELINLASFANFTGGSYQLRAVVRTTNDQEFSSASQAMNVLSWNRLNGTFTGETIDYTPELGTGAVIMGRGGTDTLNLSGIFPSNITSINGISLAAFNPLSGSTTNQAIFGGTAFDYINLADGREIYLQGIERLRFSDSSIFELQVRTNDTFFGSQWNLHISDVGSAWRFTQGVSNVLLASLDTGILTAAGASGDIVDIATNRLITDPSDDDNFNNYGHGHSAISIMSSTANNSSGISGINWNSSVYVNDVYRGVSLQQAIRDTINYARARNQRVVFQGGIQGNWFSSGGTREQLEQLIRDNSDIAIFAIAAGNGGPGGNLSDSNYLTSVSGVAQLETTHDNMISVGALRNTSATTKINGLTNATSVNIASYSNRGSNLTLMAATDSPAMDKFGSMRFFGGTSAANPNMAGIASLVWSVNSNLTGGQVRQILTDTAMDLGTPGRDNSFGYGLVNADAAVRRASALQRSSDLASLYSGRSIFV</sequence>
<keyword evidence="3 5" id="KW-0378">Hydrolase</keyword>
<organism evidence="7 8">
    <name type="scientific">Gloeocapsopsis dulcis AAB1 = 1H9</name>
    <dbReference type="NCBI Taxonomy" id="1433147"/>
    <lineage>
        <taxon>Bacteria</taxon>
        <taxon>Bacillati</taxon>
        <taxon>Cyanobacteriota</taxon>
        <taxon>Cyanophyceae</taxon>
        <taxon>Oscillatoriophycideae</taxon>
        <taxon>Chroococcales</taxon>
        <taxon>Chroococcaceae</taxon>
        <taxon>Gloeocapsopsis</taxon>
        <taxon>Gloeocapsopsis dulcis</taxon>
    </lineage>
</organism>
<dbReference type="PROSITE" id="PS00138">
    <property type="entry name" value="SUBTILASE_SER"/>
    <property type="match status" value="1"/>
</dbReference>
<dbReference type="RefSeq" id="WP_105221247.1">
    <property type="nucleotide sequence ID" value="NZ_CAWNSU010000084.1"/>
</dbReference>
<accession>A0A6N8FZX3</accession>
<evidence type="ECO:0000259" key="6">
    <source>
        <dbReference type="Pfam" id="PF00082"/>
    </source>
</evidence>
<keyword evidence="4 5" id="KW-0720">Serine protease</keyword>
<dbReference type="InterPro" id="IPR023828">
    <property type="entry name" value="Peptidase_S8_Ser-AS"/>
</dbReference>
<dbReference type="GO" id="GO:0006508">
    <property type="term" value="P:proteolysis"/>
    <property type="evidence" value="ECO:0007669"/>
    <property type="project" value="UniProtKB-KW"/>
</dbReference>
<evidence type="ECO:0000256" key="4">
    <source>
        <dbReference type="ARBA" id="ARBA00022825"/>
    </source>
</evidence>
<feature type="active site" description="Charge relay system" evidence="5">
    <location>
        <position position="398"/>
    </location>
</feature>
<keyword evidence="8" id="KW-1185">Reference proteome</keyword>
<dbReference type="EMBL" id="NAPY01000021">
    <property type="protein sequence ID" value="MUL37456.1"/>
    <property type="molecule type" value="Genomic_DNA"/>
</dbReference>
<feature type="active site" description="Charge relay system" evidence="5">
    <location>
        <position position="582"/>
    </location>
</feature>
<evidence type="ECO:0000256" key="5">
    <source>
        <dbReference type="PROSITE-ProRule" id="PRU01240"/>
    </source>
</evidence>
<dbReference type="InterPro" id="IPR036852">
    <property type="entry name" value="Peptidase_S8/S53_dom_sf"/>
</dbReference>